<feature type="domain" description="Protein kinase" evidence="1">
    <location>
        <begin position="179"/>
        <end position="432"/>
    </location>
</feature>
<dbReference type="GO" id="GO:0005524">
    <property type="term" value="F:ATP binding"/>
    <property type="evidence" value="ECO:0007669"/>
    <property type="project" value="InterPro"/>
</dbReference>
<dbReference type="Proteomes" id="UP000003245">
    <property type="component" value="Unassembled WGS sequence"/>
</dbReference>
<keyword evidence="3" id="KW-1185">Reference proteome</keyword>
<gene>
    <name evidence="2" type="ORF">HMPREF1043_1971</name>
</gene>
<dbReference type="SUPFAM" id="SSF56112">
    <property type="entry name" value="Protein kinase-like (PK-like)"/>
    <property type="match status" value="1"/>
</dbReference>
<name>I0SD94_STRAP</name>
<dbReference type="PROSITE" id="PS50011">
    <property type="entry name" value="PROTEIN_KINASE_DOM"/>
    <property type="match status" value="1"/>
</dbReference>
<dbReference type="AlphaFoldDB" id="I0SD94"/>
<dbReference type="EMBL" id="AICP01000042">
    <property type="protein sequence ID" value="EID21347.1"/>
    <property type="molecule type" value="Genomic_DNA"/>
</dbReference>
<evidence type="ECO:0000259" key="1">
    <source>
        <dbReference type="PROSITE" id="PS50011"/>
    </source>
</evidence>
<dbReference type="InterPro" id="IPR057929">
    <property type="entry name" value="RamC_N"/>
</dbReference>
<dbReference type="PATRIC" id="fig|1095729.3.peg.1339"/>
<dbReference type="RefSeq" id="WP_003036605.1">
    <property type="nucleotide sequence ID" value="NZ_AICP01000042.1"/>
</dbReference>
<dbReference type="SMART" id="SM00220">
    <property type="entry name" value="S_TKc"/>
    <property type="match status" value="1"/>
</dbReference>
<organism evidence="2 3">
    <name type="scientific">Streptococcus anginosus subsp. whileyi CCUG 39159</name>
    <dbReference type="NCBI Taxonomy" id="1095729"/>
    <lineage>
        <taxon>Bacteria</taxon>
        <taxon>Bacillati</taxon>
        <taxon>Bacillota</taxon>
        <taxon>Bacilli</taxon>
        <taxon>Lactobacillales</taxon>
        <taxon>Streptococcaceae</taxon>
        <taxon>Streptococcus</taxon>
        <taxon>Streptococcus anginosus group</taxon>
    </lineage>
</organism>
<keyword evidence="2" id="KW-0808">Transferase</keyword>
<dbReference type="InterPro" id="IPR000719">
    <property type="entry name" value="Prot_kinase_dom"/>
</dbReference>
<evidence type="ECO:0000313" key="2">
    <source>
        <dbReference type="EMBL" id="EID21347.1"/>
    </source>
</evidence>
<comment type="caution">
    <text evidence="2">The sequence shown here is derived from an EMBL/GenBank/DDBJ whole genome shotgun (WGS) entry which is preliminary data.</text>
</comment>
<accession>I0SD94</accession>
<sequence>MKKSDFEYFEGDKYDLPCFGFKIHISSTIDNYEYIFSLVKPYLCKYGIIFKYLKSKEIIKQNFSETESPTESGKFITIYPKNTEHCKDILEDLYRLIPNTAEGIYILSDRNYKDSNIIFYRYGCIVLDEDNLENGLPTLYGENGEKWQDYQRNYFDLPAWIDDIQEKQQIKSSYMSETYKVEALLKHSNGGNTYLASNKKLKKKVVIKESREHILCHNRVTKEKLRDMEWELIQETILPTPKGVEKIKEWVNQYYIYDYISGMSLRSFCDENSLFSYSVRTPQQNYRKFNKLLNCFYKVLKIVSQFHDKDIILNDIHPDNFIIDDNFNIKFIDLENSYQYGTKPMVGIYSEISLKEWNQLDGKLADCHKLGNMFLYLMGRLQKNSPNNSLYKLKKLLLQKRVDSNVEELLDYLFSDSATVAQALSIMKNIYSKISNRREYKINISNLPNNNMELEIDKIISFNTNLTTKYDTILKKNGNVVEALEEETELGLTGVSGVLVYLKSLNYNQQIIEQGVDFVIKHLVDVNGLKGVQISENAVSPYFYDGISGVIQMLLYVNFEKYRKVISELSKTLMFEFAQFAGLWKGMLGIAITLLNLFNYTHDEKYLEKAEELLISSEILSCGNEKLQTEVLYVLSKYKSLKGNLI</sequence>
<dbReference type="GO" id="GO:0004672">
    <property type="term" value="F:protein kinase activity"/>
    <property type="evidence" value="ECO:0007669"/>
    <property type="project" value="InterPro"/>
</dbReference>
<dbReference type="Pfam" id="PF25816">
    <property type="entry name" value="RamC_N"/>
    <property type="match status" value="1"/>
</dbReference>
<protein>
    <submittedName>
        <fullName evidence="2">Kinase domain protein</fullName>
    </submittedName>
</protein>
<keyword evidence="2" id="KW-0418">Kinase</keyword>
<reference evidence="2 3" key="1">
    <citation type="submission" date="2012-01" db="EMBL/GenBank/DDBJ databases">
        <authorList>
            <person name="Harkins D.M."/>
            <person name="Madupu R."/>
            <person name="Durkin A.S."/>
            <person name="Torralba M."/>
            <person name="Methe B."/>
            <person name="Sutton G.G."/>
            <person name="Nelson K.E."/>
        </authorList>
    </citation>
    <scope>NUCLEOTIDE SEQUENCE [LARGE SCALE GENOMIC DNA]</scope>
    <source>
        <strain evidence="2 3">CCUG 39159</strain>
    </source>
</reference>
<dbReference type="Gene3D" id="1.10.510.10">
    <property type="entry name" value="Transferase(Phosphotransferase) domain 1"/>
    <property type="match status" value="1"/>
</dbReference>
<proteinExistence type="predicted"/>
<dbReference type="SUPFAM" id="SSF158745">
    <property type="entry name" value="LanC-like"/>
    <property type="match status" value="1"/>
</dbReference>
<dbReference type="InterPro" id="IPR011009">
    <property type="entry name" value="Kinase-like_dom_sf"/>
</dbReference>
<evidence type="ECO:0000313" key="3">
    <source>
        <dbReference type="Proteomes" id="UP000003245"/>
    </source>
</evidence>